<dbReference type="RefSeq" id="WP_002546905.1">
    <property type="nucleotide sequence ID" value="NZ_GL383193.1"/>
</dbReference>
<evidence type="ECO:0000256" key="1">
    <source>
        <dbReference type="ARBA" id="ARBA00022722"/>
    </source>
</evidence>
<evidence type="ECO:0000256" key="8">
    <source>
        <dbReference type="ARBA" id="ARBA00023125"/>
    </source>
</evidence>
<keyword evidence="1" id="KW-0540">Nuclease</keyword>
<dbReference type="SUPFAM" id="SSF52540">
    <property type="entry name" value="P-loop containing nucleoside triphosphate hydrolases"/>
    <property type="match status" value="2"/>
</dbReference>
<keyword evidence="3" id="KW-0227">DNA damage</keyword>
<keyword evidence="12" id="KW-1185">Reference proteome</keyword>
<evidence type="ECO:0000313" key="11">
    <source>
        <dbReference type="EMBL" id="EFS91340.1"/>
    </source>
</evidence>
<dbReference type="InterPro" id="IPR041500">
    <property type="entry name" value="RecC_C"/>
</dbReference>
<feature type="domain" description="RecC C-terminal" evidence="10">
    <location>
        <begin position="729"/>
        <end position="963"/>
    </location>
</feature>
<evidence type="ECO:0000256" key="2">
    <source>
        <dbReference type="ARBA" id="ARBA00022741"/>
    </source>
</evidence>
<sequence>MTGVVKVVHSWSDVRDAVVAALSEPTSDPFVRPILVAPGNAQSRALLQSLARRHGIAAGIDTTTPQGLRARLEEDLLGIERETDPWQLGPLALRISRLIETNPLGFEIVSAHLEASRRRGVPRAAWTTARQAADAIYALARDSHEVLSAWADVQDPISHRDDADLAGNRLDPARAWWAPLWRALLSEPCHVPDPVTRHQLLVKAILTHEQFKPPIVWFSSTATAQHDVNMAEALSSSHNVSIIHLDHGIGGADPWRTFDRVRSATTARWTSSSIRTAQSAANARHTELPTVEMHHCHGADRQAEVVRDAVCAALADYPTLEPRDIVVVCCGRQDTAHLLSAGTLANTDHPAHQLRFTTPAPREHANPVTEAVTTILGLASSRATGQDLLSLCAMPAVQARFGFSDDDQETIERLVSQADIRWGVDPAAREKVGLGRIRQSTWLAGTERMVLAIAMSSAPPTHLGTVTPITDVGSTTIPVVGKLAELVSRIRKAFLDTEAPASITTWSHRVSEIADNLTAAPVDAPQSTLETLALLTGLQGVAEDREFDRQEIIDLLNWLTDVHHGRYSWFDGSIQVCRPGELSPVDHEVVIIVDPDHDVVHADPLQGLRDESLDPAAQTRQNLLDVALSARTLLVVVRQARNPVSNLPVLPGPFTTTLSQALAARSIAPRHVNHGLQPFSIDEFSDRSGTSWSGFDDAAAAAARCHPGSQPRPHRIVLPPVTELPESRMSPADLTLALSHPARTLLRARVGAPANERSTELAVALPLAPNSLDKYWIRSRILADLEHGSLPDDAIDAERLRGSTPPGRLGQRLVTLLAEDAMRISQTANRLRNNQDEQFIEIGLDLVEGNSPQLLWPDELIVDPMHPVHLRGRVGVRGHQIVHAVATRANARPLLNLWIDLLAVTVATDEAEWFGALVSSDGVLQMAAPAPDHARDILAGLARLAWWSNQQLIPLPVKLAHALVGLPPMACNDYRTGNSALQVQWLRERDANWAAFLGTDVGELIARCHELGTTLEELSGWLFNPIIQASRGVGPSQPTMAQFSNPGGIA</sequence>
<evidence type="ECO:0000256" key="9">
    <source>
        <dbReference type="ARBA" id="ARBA00023204"/>
    </source>
</evidence>
<dbReference type="PANTHER" id="PTHR30591:SF1">
    <property type="entry name" value="RECBCD ENZYME SUBUNIT RECC"/>
    <property type="match status" value="1"/>
</dbReference>
<dbReference type="InterPro" id="IPR013986">
    <property type="entry name" value="DExx_box_DNA_helicase_dom_sf"/>
</dbReference>
<evidence type="ECO:0000256" key="7">
    <source>
        <dbReference type="ARBA" id="ARBA00022840"/>
    </source>
</evidence>
<dbReference type="Gene3D" id="3.40.50.10930">
    <property type="match status" value="1"/>
</dbReference>
<accession>A0ABN0C2G8</accession>
<gene>
    <name evidence="11" type="ORF">HMPREF9607_02633</name>
</gene>
<keyword evidence="2" id="KW-0547">Nucleotide-binding</keyword>
<organism evidence="11 12">
    <name type="scientific">Cutibacterium modestum HL044PA1</name>
    <dbReference type="NCBI Taxonomy" id="765109"/>
    <lineage>
        <taxon>Bacteria</taxon>
        <taxon>Bacillati</taxon>
        <taxon>Actinomycetota</taxon>
        <taxon>Actinomycetes</taxon>
        <taxon>Propionibacteriales</taxon>
        <taxon>Propionibacteriaceae</taxon>
        <taxon>Cutibacterium</taxon>
        <taxon>Cutibacterium modestum</taxon>
    </lineage>
</organism>
<dbReference type="Gene3D" id="1.10.10.160">
    <property type="match status" value="1"/>
</dbReference>
<protein>
    <submittedName>
        <fullName evidence="11">Exodeoxyribonuclease V, gamma subunit</fullName>
    </submittedName>
</protein>
<keyword evidence="4" id="KW-0378">Hydrolase</keyword>
<dbReference type="PANTHER" id="PTHR30591">
    <property type="entry name" value="RECBCD ENZYME SUBUNIT RECC"/>
    <property type="match status" value="1"/>
</dbReference>
<keyword evidence="5" id="KW-0347">Helicase</keyword>
<evidence type="ECO:0000259" key="10">
    <source>
        <dbReference type="Pfam" id="PF17946"/>
    </source>
</evidence>
<dbReference type="Proteomes" id="UP000003179">
    <property type="component" value="Unassembled WGS sequence"/>
</dbReference>
<evidence type="ECO:0000313" key="12">
    <source>
        <dbReference type="Proteomes" id="UP000003179"/>
    </source>
</evidence>
<dbReference type="InterPro" id="IPR011335">
    <property type="entry name" value="Restrct_endonuc-II-like"/>
</dbReference>
<dbReference type="EMBL" id="ADZU01000041">
    <property type="protein sequence ID" value="EFS91340.1"/>
    <property type="molecule type" value="Genomic_DNA"/>
</dbReference>
<dbReference type="Pfam" id="PF17946">
    <property type="entry name" value="RecC_C"/>
    <property type="match status" value="1"/>
</dbReference>
<keyword evidence="7" id="KW-0067">ATP-binding</keyword>
<evidence type="ECO:0000256" key="6">
    <source>
        <dbReference type="ARBA" id="ARBA00022839"/>
    </source>
</evidence>
<evidence type="ECO:0000256" key="3">
    <source>
        <dbReference type="ARBA" id="ARBA00022763"/>
    </source>
</evidence>
<dbReference type="InterPro" id="IPR027417">
    <property type="entry name" value="P-loop_NTPase"/>
</dbReference>
<dbReference type="Pfam" id="PF04257">
    <property type="entry name" value="Exonuc_V_gamma"/>
    <property type="match status" value="1"/>
</dbReference>
<evidence type="ECO:0000256" key="4">
    <source>
        <dbReference type="ARBA" id="ARBA00022801"/>
    </source>
</evidence>
<evidence type="ECO:0000256" key="5">
    <source>
        <dbReference type="ARBA" id="ARBA00022806"/>
    </source>
</evidence>
<reference evidence="11" key="1">
    <citation type="submission" date="2010-08" db="EMBL/GenBank/DDBJ databases">
        <authorList>
            <person name="Weinstock G."/>
            <person name="Sodergren E."/>
            <person name="Clifton S."/>
            <person name="Fulton L."/>
            <person name="Fulton B."/>
            <person name="Courtney L."/>
            <person name="Fronick C."/>
            <person name="Harrison M."/>
            <person name="Strong C."/>
            <person name="Farmer C."/>
            <person name="Delahaunty K."/>
            <person name="Markovic C."/>
            <person name="Hall O."/>
            <person name="Minx P."/>
            <person name="Tomlinson C."/>
            <person name="Mitreva M."/>
            <person name="Hou S."/>
            <person name="Chen J."/>
            <person name="Wollam A."/>
            <person name="Pepin K.H."/>
            <person name="Johnson M."/>
            <person name="Bhonagiri V."/>
            <person name="Zhang X."/>
            <person name="Suruliraj S."/>
            <person name="Warren W."/>
            <person name="Chinwalla A."/>
            <person name="Mardis E.R."/>
            <person name="Wilson R.K."/>
        </authorList>
    </citation>
    <scope>NUCLEOTIDE SEQUENCE [LARGE SCALE GENOMIC DNA]</scope>
    <source>
        <strain evidence="11">HL044PA1</strain>
    </source>
</reference>
<proteinExistence type="predicted"/>
<keyword evidence="6" id="KW-0269">Exonuclease</keyword>
<comment type="caution">
    <text evidence="11">The sequence shown here is derived from an EMBL/GenBank/DDBJ whole genome shotgun (WGS) entry which is preliminary data.</text>
</comment>
<dbReference type="SUPFAM" id="SSF52980">
    <property type="entry name" value="Restriction endonuclease-like"/>
    <property type="match status" value="1"/>
</dbReference>
<name>A0ABN0C2G8_9ACTN</name>
<keyword evidence="8" id="KW-0238">DNA-binding</keyword>
<dbReference type="Gene3D" id="1.10.486.10">
    <property type="entry name" value="PCRA, domain 4"/>
    <property type="match status" value="1"/>
</dbReference>
<keyword evidence="9" id="KW-0234">DNA repair</keyword>